<evidence type="ECO:0000313" key="3">
    <source>
        <dbReference type="Proteomes" id="UP000002296"/>
    </source>
</evidence>
<feature type="region of interest" description="Disordered" evidence="1">
    <location>
        <begin position="1"/>
        <end position="22"/>
    </location>
</feature>
<name>Q4CKD1_TRYCC</name>
<dbReference type="RefSeq" id="XP_802179.1">
    <property type="nucleotide sequence ID" value="XM_797086.1"/>
</dbReference>
<protein>
    <submittedName>
        <fullName evidence="2">Uncharacterized protein</fullName>
    </submittedName>
</protein>
<keyword evidence="3" id="KW-1185">Reference proteome</keyword>
<dbReference type="Proteomes" id="UP000002296">
    <property type="component" value="Unassembled WGS sequence"/>
</dbReference>
<feature type="non-terminal residue" evidence="2">
    <location>
        <position position="1"/>
    </location>
</feature>
<reference evidence="2 3" key="1">
    <citation type="journal article" date="2005" name="Science">
        <title>The genome sequence of Trypanosoma cruzi, etiologic agent of Chagas disease.</title>
        <authorList>
            <person name="El-Sayed N.M."/>
            <person name="Myler P.J."/>
            <person name="Bartholomeu D.C."/>
            <person name="Nilsson D."/>
            <person name="Aggarwal G."/>
            <person name="Tran A.N."/>
            <person name="Ghedin E."/>
            <person name="Worthey E.A."/>
            <person name="Delcher A.L."/>
            <person name="Blandin G."/>
            <person name="Westenberger S.J."/>
            <person name="Caler E."/>
            <person name="Cerqueira G.C."/>
            <person name="Branche C."/>
            <person name="Haas B."/>
            <person name="Anupama A."/>
            <person name="Arner E."/>
            <person name="Aslund L."/>
            <person name="Attipoe P."/>
            <person name="Bontempi E."/>
            <person name="Bringaud F."/>
            <person name="Burton P."/>
            <person name="Cadag E."/>
            <person name="Campbell D.A."/>
            <person name="Carrington M."/>
            <person name="Crabtree J."/>
            <person name="Darban H."/>
            <person name="da Silveira J.F."/>
            <person name="de Jong P."/>
            <person name="Edwards K."/>
            <person name="Englund P.T."/>
            <person name="Fazelina G."/>
            <person name="Feldblyum T."/>
            <person name="Ferella M."/>
            <person name="Frasch A.C."/>
            <person name="Gull K."/>
            <person name="Horn D."/>
            <person name="Hou L."/>
            <person name="Huang Y."/>
            <person name="Kindlund E."/>
            <person name="Klingbeil M."/>
            <person name="Kluge S."/>
            <person name="Koo H."/>
            <person name="Lacerda D."/>
            <person name="Levin M.J."/>
            <person name="Lorenzi H."/>
            <person name="Louie T."/>
            <person name="Machado C.R."/>
            <person name="McCulloch R."/>
            <person name="McKenna A."/>
            <person name="Mizuno Y."/>
            <person name="Mottram J.C."/>
            <person name="Nelson S."/>
            <person name="Ochaya S."/>
            <person name="Osoegawa K."/>
            <person name="Pai G."/>
            <person name="Parsons M."/>
            <person name="Pentony M."/>
            <person name="Pettersson U."/>
            <person name="Pop M."/>
            <person name="Ramirez J.L."/>
            <person name="Rinta J."/>
            <person name="Robertson L."/>
            <person name="Salzberg S.L."/>
            <person name="Sanchez D.O."/>
            <person name="Seyler A."/>
            <person name="Sharma R."/>
            <person name="Shetty J."/>
            <person name="Simpson A.J."/>
            <person name="Sisk E."/>
            <person name="Tammi M.T."/>
            <person name="Tarleton R."/>
            <person name="Teixeira S."/>
            <person name="Van Aken S."/>
            <person name="Vogt C."/>
            <person name="Ward P.N."/>
            <person name="Wickstead B."/>
            <person name="Wortman J."/>
            <person name="White O."/>
            <person name="Fraser C.M."/>
            <person name="Stuart K.D."/>
            <person name="Andersson B."/>
        </authorList>
    </citation>
    <scope>NUCLEOTIDE SEQUENCE [LARGE SCALE GENOMIC DNA]</scope>
    <source>
        <strain evidence="2 3">CL Brener</strain>
    </source>
</reference>
<comment type="caution">
    <text evidence="2">The sequence shown here is derived from an EMBL/GenBank/DDBJ whole genome shotgun (WGS) entry which is preliminary data.</text>
</comment>
<dbReference type="GeneID" id="3531195"/>
<proteinExistence type="predicted"/>
<evidence type="ECO:0000313" key="2">
    <source>
        <dbReference type="EMBL" id="EAN80733.1"/>
    </source>
</evidence>
<sequence>LKKAKKETARLREFRSQHKTRK</sequence>
<dbReference type="KEGG" id="tcr:466879.10"/>
<dbReference type="AlphaFoldDB" id="Q4CKD1"/>
<accession>Q4CKD1</accession>
<dbReference type="InParanoid" id="Q4CKD1"/>
<feature type="compositionally biased region" description="Basic and acidic residues" evidence="1">
    <location>
        <begin position="1"/>
        <end position="16"/>
    </location>
</feature>
<organism evidence="2 3">
    <name type="scientific">Trypanosoma cruzi (strain CL Brener)</name>
    <dbReference type="NCBI Taxonomy" id="353153"/>
    <lineage>
        <taxon>Eukaryota</taxon>
        <taxon>Discoba</taxon>
        <taxon>Euglenozoa</taxon>
        <taxon>Kinetoplastea</taxon>
        <taxon>Metakinetoplastina</taxon>
        <taxon>Trypanosomatida</taxon>
        <taxon>Trypanosomatidae</taxon>
        <taxon>Trypanosoma</taxon>
        <taxon>Schizotrypanum</taxon>
    </lineage>
</organism>
<dbReference type="PaxDb" id="353153-Q4CKD1"/>
<dbReference type="EMBL" id="AAHK01009850">
    <property type="protein sequence ID" value="EAN80733.1"/>
    <property type="molecule type" value="Genomic_DNA"/>
</dbReference>
<gene>
    <name evidence="2" type="ORF">Tc00.1047053466879.10</name>
</gene>
<evidence type="ECO:0000256" key="1">
    <source>
        <dbReference type="SAM" id="MobiDB-lite"/>
    </source>
</evidence>